<organism evidence="1 2">
    <name type="scientific">Ditylenchus dipsaci</name>
    <dbReference type="NCBI Taxonomy" id="166011"/>
    <lineage>
        <taxon>Eukaryota</taxon>
        <taxon>Metazoa</taxon>
        <taxon>Ecdysozoa</taxon>
        <taxon>Nematoda</taxon>
        <taxon>Chromadorea</taxon>
        <taxon>Rhabditida</taxon>
        <taxon>Tylenchina</taxon>
        <taxon>Tylenchomorpha</taxon>
        <taxon>Sphaerularioidea</taxon>
        <taxon>Anguinidae</taxon>
        <taxon>Anguininae</taxon>
        <taxon>Ditylenchus</taxon>
    </lineage>
</organism>
<dbReference type="AlphaFoldDB" id="A0A915DL38"/>
<name>A0A915DL38_9BILA</name>
<keyword evidence="1" id="KW-1185">Reference proteome</keyword>
<accession>A0A915DL38</accession>
<evidence type="ECO:0000313" key="1">
    <source>
        <dbReference type="Proteomes" id="UP000887574"/>
    </source>
</evidence>
<sequence length="107" mass="12366">MRDKKLNQLSSERDILLRLNFGQLIFWNGQVLCNHPRRSFSQCHPSQSSHSVDHQVRAQAPEMRVLTGGGCKSRGLEKGYKFAKNIGESRLKCWKRQSASRRWQVSP</sequence>
<evidence type="ECO:0000313" key="2">
    <source>
        <dbReference type="WBParaSite" id="jg21204"/>
    </source>
</evidence>
<proteinExistence type="predicted"/>
<dbReference type="Proteomes" id="UP000887574">
    <property type="component" value="Unplaced"/>
</dbReference>
<dbReference type="WBParaSite" id="jg21204">
    <property type="protein sequence ID" value="jg21204"/>
    <property type="gene ID" value="jg21204"/>
</dbReference>
<protein>
    <submittedName>
        <fullName evidence="2">Uncharacterized protein</fullName>
    </submittedName>
</protein>
<reference evidence="2" key="1">
    <citation type="submission" date="2022-11" db="UniProtKB">
        <authorList>
            <consortium name="WormBaseParasite"/>
        </authorList>
    </citation>
    <scope>IDENTIFICATION</scope>
</reference>